<proteinExistence type="predicted"/>
<dbReference type="Proteomes" id="UP000054166">
    <property type="component" value="Unassembled WGS sequence"/>
</dbReference>
<evidence type="ECO:0000313" key="3">
    <source>
        <dbReference type="Proteomes" id="UP000054166"/>
    </source>
</evidence>
<reference evidence="3" key="2">
    <citation type="submission" date="2015-01" db="EMBL/GenBank/DDBJ databases">
        <title>Evolutionary Origins and Diversification of the Mycorrhizal Mutualists.</title>
        <authorList>
            <consortium name="DOE Joint Genome Institute"/>
            <consortium name="Mycorrhizal Genomics Consortium"/>
            <person name="Kohler A."/>
            <person name="Kuo A."/>
            <person name="Nagy L.G."/>
            <person name="Floudas D."/>
            <person name="Copeland A."/>
            <person name="Barry K.W."/>
            <person name="Cichocki N."/>
            <person name="Veneault-Fourrey C."/>
            <person name="LaButti K."/>
            <person name="Lindquist E.A."/>
            <person name="Lipzen A."/>
            <person name="Lundell T."/>
            <person name="Morin E."/>
            <person name="Murat C."/>
            <person name="Riley R."/>
            <person name="Ohm R."/>
            <person name="Sun H."/>
            <person name="Tunlid A."/>
            <person name="Henrissat B."/>
            <person name="Grigoriev I.V."/>
            <person name="Hibbett D.S."/>
            <person name="Martin F."/>
        </authorList>
    </citation>
    <scope>NUCLEOTIDE SEQUENCE [LARGE SCALE GENOMIC DNA]</scope>
    <source>
        <strain evidence="3">F 1598</strain>
    </source>
</reference>
<gene>
    <name evidence="2" type="ORF">PILCRDRAFT_10061</name>
</gene>
<dbReference type="EMBL" id="KN833007">
    <property type="protein sequence ID" value="KIM79891.1"/>
    <property type="molecule type" value="Genomic_DNA"/>
</dbReference>
<accession>A0A0C3FK54</accession>
<dbReference type="InParanoid" id="A0A0C3FK54"/>
<organism evidence="2 3">
    <name type="scientific">Piloderma croceum (strain F 1598)</name>
    <dbReference type="NCBI Taxonomy" id="765440"/>
    <lineage>
        <taxon>Eukaryota</taxon>
        <taxon>Fungi</taxon>
        <taxon>Dikarya</taxon>
        <taxon>Basidiomycota</taxon>
        <taxon>Agaricomycotina</taxon>
        <taxon>Agaricomycetes</taxon>
        <taxon>Agaricomycetidae</taxon>
        <taxon>Atheliales</taxon>
        <taxon>Atheliaceae</taxon>
        <taxon>Piloderma</taxon>
    </lineage>
</organism>
<evidence type="ECO:0000313" key="2">
    <source>
        <dbReference type="EMBL" id="KIM79891.1"/>
    </source>
</evidence>
<protein>
    <submittedName>
        <fullName evidence="2">Uncharacterized protein</fullName>
    </submittedName>
</protein>
<dbReference type="HOGENOM" id="CLU_490106_0_0_1"/>
<reference evidence="2 3" key="1">
    <citation type="submission" date="2014-04" db="EMBL/GenBank/DDBJ databases">
        <authorList>
            <consortium name="DOE Joint Genome Institute"/>
            <person name="Kuo A."/>
            <person name="Tarkka M."/>
            <person name="Buscot F."/>
            <person name="Kohler A."/>
            <person name="Nagy L.G."/>
            <person name="Floudas D."/>
            <person name="Copeland A."/>
            <person name="Barry K.W."/>
            <person name="Cichocki N."/>
            <person name="Veneault-Fourrey C."/>
            <person name="LaButti K."/>
            <person name="Lindquist E.A."/>
            <person name="Lipzen A."/>
            <person name="Lundell T."/>
            <person name="Morin E."/>
            <person name="Murat C."/>
            <person name="Sun H."/>
            <person name="Tunlid A."/>
            <person name="Henrissat B."/>
            <person name="Grigoriev I.V."/>
            <person name="Hibbett D.S."/>
            <person name="Martin F."/>
            <person name="Nordberg H.P."/>
            <person name="Cantor M.N."/>
            <person name="Hua S.X."/>
        </authorList>
    </citation>
    <scope>NUCLEOTIDE SEQUENCE [LARGE SCALE GENOMIC DNA]</scope>
    <source>
        <strain evidence="2 3">F 1598</strain>
    </source>
</reference>
<keyword evidence="3" id="KW-1185">Reference proteome</keyword>
<feature type="region of interest" description="Disordered" evidence="1">
    <location>
        <begin position="1"/>
        <end position="22"/>
    </location>
</feature>
<name>A0A0C3FK54_PILCF</name>
<evidence type="ECO:0000256" key="1">
    <source>
        <dbReference type="SAM" id="MobiDB-lite"/>
    </source>
</evidence>
<dbReference type="AlphaFoldDB" id="A0A0C3FK54"/>
<sequence length="583" mass="65542">MTDSTTQHDSNRPPTVHGLGSSILSEEDVDPEFIYRTKARFRGRLQDRWTCKTPGHIYCFANHEGAHAPVNENAMETWVAALHDGDATLLIPPKNLFSSNHYALSDAASVSSTTSRSMIQYQRHFRLQGNPSLTDLRSMQCRLRESMASSSCVSSASSGVPGIGYLSGKGVKWIGLKMLDVIAAVAIRRRRHLIPKLVKRIRNLPADQRTEWMVKNQPQMNRTIQDVLELSLDSYKTEYRTSAIELGSEIRDLIIESNTGSAPVREWFPIVNAMRVKSFPLQLLADEGPATQDFVADLRETLLQDPLELVEEEEHLVAEIAVRICYELTNGIPSLWRYQGYKTLWALYKTPIGRHCLQYLVRTGGLVKKLAINAFNTAIPSATEHAQAIDFFVMLAHDMPEFRDYLLVPTGVPLLIQNIKGLATANPPIPMLDLCAGLGNISHYPWCLSSVPLDTCQVVNNLLIISQSNGQLGDPSGKAWGCEMIILFLYNLSVYSSEGRQAIHDATTNELLVVLATIESNLKKQRGDRAARRTRARIKTTWPGYRSPVEPQKPRMVRHHMRLERARSPMYFTFENLDPMYGS</sequence>